<dbReference type="Proteomes" id="UP000604046">
    <property type="component" value="Unassembled WGS sequence"/>
</dbReference>
<gene>
    <name evidence="2" type="ORF">SNAT2548_LOCUS19098</name>
</gene>
<accession>A0A812PNN2</accession>
<sequence>MFLVLLAIAVVSPTHGLRDKDAVAELQSDLDSSGGLCRKKKGQNAVYVDAWGRQHSALVQAVSTWPGCTYTVVLCDESTQQAGYDAACGSGSRRNCISDGDAEGNPIDELPKEEGGLIYEDAQGLQWMEITQPGHWPQCNYAVKLCDGKNVSASLMCQFGEACLRPFDSSKVPKQPYYGRGDRVDIEIQPYIKQKGIVTGKDAICGLAIQTCTRWIRLGNWALSQQPGLDRGNPFDPGLGCCTRKEGVITARCPAPYALRTRGEPPEPLAIHSKYHYRELRREVPYCGATIKIHQKIPCVYRVKFFDDYEVDSDEVSDISYDYESASARNSAFLHSLEQNPEVRRNLKSMGIDCDQRDCAGSLVWNIPRIGLYEDA</sequence>
<evidence type="ECO:0000313" key="3">
    <source>
        <dbReference type="Proteomes" id="UP000604046"/>
    </source>
</evidence>
<comment type="caution">
    <text evidence="2">The sequence shown here is derived from an EMBL/GenBank/DDBJ whole genome shotgun (WGS) entry which is preliminary data.</text>
</comment>
<protein>
    <submittedName>
        <fullName evidence="2">Uncharacterized protein</fullName>
    </submittedName>
</protein>
<reference evidence="2" key="1">
    <citation type="submission" date="2021-02" db="EMBL/GenBank/DDBJ databases">
        <authorList>
            <person name="Dougan E. K."/>
            <person name="Rhodes N."/>
            <person name="Thang M."/>
            <person name="Chan C."/>
        </authorList>
    </citation>
    <scope>NUCLEOTIDE SEQUENCE</scope>
</reference>
<dbReference type="AlphaFoldDB" id="A0A812PNN2"/>
<evidence type="ECO:0000313" key="2">
    <source>
        <dbReference type="EMBL" id="CAE7357704.1"/>
    </source>
</evidence>
<dbReference type="EMBL" id="CAJNDS010002165">
    <property type="protein sequence ID" value="CAE7357704.1"/>
    <property type="molecule type" value="Genomic_DNA"/>
</dbReference>
<keyword evidence="1" id="KW-0732">Signal</keyword>
<name>A0A812PNN2_9DINO</name>
<feature type="signal peptide" evidence="1">
    <location>
        <begin position="1"/>
        <end position="16"/>
    </location>
</feature>
<evidence type="ECO:0000256" key="1">
    <source>
        <dbReference type="SAM" id="SignalP"/>
    </source>
</evidence>
<organism evidence="2 3">
    <name type="scientific">Symbiodinium natans</name>
    <dbReference type="NCBI Taxonomy" id="878477"/>
    <lineage>
        <taxon>Eukaryota</taxon>
        <taxon>Sar</taxon>
        <taxon>Alveolata</taxon>
        <taxon>Dinophyceae</taxon>
        <taxon>Suessiales</taxon>
        <taxon>Symbiodiniaceae</taxon>
        <taxon>Symbiodinium</taxon>
    </lineage>
</organism>
<feature type="chain" id="PRO_5032647385" evidence="1">
    <location>
        <begin position="17"/>
        <end position="376"/>
    </location>
</feature>
<proteinExistence type="predicted"/>
<keyword evidence="3" id="KW-1185">Reference proteome</keyword>